<dbReference type="RefSeq" id="WP_377861575.1">
    <property type="nucleotide sequence ID" value="NZ_JBHLZU010000033.1"/>
</dbReference>
<protein>
    <recommendedName>
        <fullName evidence="4">2-oxoisovalerate dehydrogenase subunit alpha</fullName>
        <ecNumber evidence="4">1.2.4.4</ecNumber>
    </recommendedName>
    <alternativeName>
        <fullName evidence="4">Branched-chain alpha-keto acid dehydrogenase E1 component alpha chain</fullName>
    </alternativeName>
</protein>
<comment type="function">
    <text evidence="4">The branched-chain alpha-keto dehydrogenase complex catalyzes the overall conversion of alpha-keto acids to acyl-CoA and CO(2). It contains multiple copies of three enzymatic components: branched-chain alpha-keto acid decarboxylase (E1), lipoamide acyltransferase (E2) and lipoamide dehydrogenase (E3).</text>
</comment>
<dbReference type="InterPro" id="IPR029061">
    <property type="entry name" value="THDP-binding"/>
</dbReference>
<evidence type="ECO:0000256" key="1">
    <source>
        <dbReference type="ARBA" id="ARBA00001964"/>
    </source>
</evidence>
<dbReference type="PANTHER" id="PTHR43380">
    <property type="entry name" value="2-OXOISOVALERATE DEHYDROGENASE SUBUNIT ALPHA, MITOCHONDRIAL"/>
    <property type="match status" value="1"/>
</dbReference>
<evidence type="ECO:0000256" key="4">
    <source>
        <dbReference type="RuleBase" id="RU365014"/>
    </source>
</evidence>
<dbReference type="Proteomes" id="UP001589693">
    <property type="component" value="Unassembled WGS sequence"/>
</dbReference>
<name>A0ABV6AA42_9PSEU</name>
<gene>
    <name evidence="6" type="ORF">ACFFQA_34745</name>
</gene>
<accession>A0ABV6AA42</accession>
<dbReference type="EMBL" id="JBHLZU010000033">
    <property type="protein sequence ID" value="MFB9909124.1"/>
    <property type="molecule type" value="Genomic_DNA"/>
</dbReference>
<evidence type="ECO:0000256" key="3">
    <source>
        <dbReference type="ARBA" id="ARBA00023052"/>
    </source>
</evidence>
<dbReference type="PANTHER" id="PTHR43380:SF1">
    <property type="entry name" value="2-OXOISOVALERATE DEHYDROGENASE SUBUNIT ALPHA, MITOCHONDRIAL"/>
    <property type="match status" value="1"/>
</dbReference>
<comment type="catalytic activity">
    <reaction evidence="4">
        <text>N(6)-[(R)-lipoyl]-L-lysyl-[protein] + 3-methyl-2-oxobutanoate + H(+) = N(6)-[(R)-S(8)-2-methylpropanoyldihydrolipoyl]-L-lysyl-[protein] + CO2</text>
        <dbReference type="Rhea" id="RHEA:13457"/>
        <dbReference type="Rhea" id="RHEA-COMP:10474"/>
        <dbReference type="Rhea" id="RHEA-COMP:10497"/>
        <dbReference type="ChEBI" id="CHEBI:11851"/>
        <dbReference type="ChEBI" id="CHEBI:15378"/>
        <dbReference type="ChEBI" id="CHEBI:16526"/>
        <dbReference type="ChEBI" id="CHEBI:83099"/>
        <dbReference type="ChEBI" id="CHEBI:83142"/>
        <dbReference type="EC" id="1.2.4.4"/>
    </reaction>
</comment>
<feature type="domain" description="Dehydrogenase E1 component" evidence="5">
    <location>
        <begin position="26"/>
        <end position="312"/>
    </location>
</feature>
<dbReference type="EC" id="1.2.4.4" evidence="4"/>
<evidence type="ECO:0000256" key="2">
    <source>
        <dbReference type="ARBA" id="ARBA00023002"/>
    </source>
</evidence>
<keyword evidence="2 4" id="KW-0560">Oxidoreductase</keyword>
<reference evidence="6 7" key="1">
    <citation type="submission" date="2024-09" db="EMBL/GenBank/DDBJ databases">
        <authorList>
            <person name="Sun Q."/>
            <person name="Mori K."/>
        </authorList>
    </citation>
    <scope>NUCLEOTIDE SEQUENCE [LARGE SCALE GENOMIC DNA]</scope>
    <source>
        <strain evidence="6 7">TBRC 7907</strain>
    </source>
</reference>
<sequence length="344" mass="37294">MSLLHSVDRQPRPEPDVLLDAYRWMVIGHRLERQAAELAGISRPAATPANLARIACQVGAVLALAPSDWLFPTHHDYIALVTRGVDPLEALALPWGDWHCGYAPDTHRVAPQCVPAATQIARAVGLVSAARLANDDVAALVFVRGDAVGERDFAEACALATSWEAPVVLLVQHTFVRHSPFMVESTGEPDVHTMSFPHDLAERRDSASFVDSTDVLGVFAAVTAALDRARTEDGPVLLEALPYRVVTRAGAGNGGDQVEVEERESDPVALLEAELREFGVLDDAVVRRVDAEAEAAVADLRDRLTTEPRPDPAELFDHVYAEPTPQLREQQALLRTELGPSGKL</sequence>
<keyword evidence="7" id="KW-1185">Reference proteome</keyword>
<evidence type="ECO:0000313" key="6">
    <source>
        <dbReference type="EMBL" id="MFB9909124.1"/>
    </source>
</evidence>
<dbReference type="Gene3D" id="3.40.50.970">
    <property type="match status" value="1"/>
</dbReference>
<dbReference type="InterPro" id="IPR001017">
    <property type="entry name" value="DH_E1"/>
</dbReference>
<evidence type="ECO:0000313" key="7">
    <source>
        <dbReference type="Proteomes" id="UP001589693"/>
    </source>
</evidence>
<comment type="cofactor">
    <cofactor evidence="1 4">
        <name>thiamine diphosphate</name>
        <dbReference type="ChEBI" id="CHEBI:58937"/>
    </cofactor>
</comment>
<evidence type="ECO:0000259" key="5">
    <source>
        <dbReference type="Pfam" id="PF00676"/>
    </source>
</evidence>
<organism evidence="6 7">
    <name type="scientific">Allokutzneria oryzae</name>
    <dbReference type="NCBI Taxonomy" id="1378989"/>
    <lineage>
        <taxon>Bacteria</taxon>
        <taxon>Bacillati</taxon>
        <taxon>Actinomycetota</taxon>
        <taxon>Actinomycetes</taxon>
        <taxon>Pseudonocardiales</taxon>
        <taxon>Pseudonocardiaceae</taxon>
        <taxon>Allokutzneria</taxon>
    </lineage>
</organism>
<proteinExistence type="inferred from homology"/>
<comment type="similarity">
    <text evidence="4">Belongs to the BCKDHA family.</text>
</comment>
<dbReference type="SUPFAM" id="SSF52518">
    <property type="entry name" value="Thiamin diphosphate-binding fold (THDP-binding)"/>
    <property type="match status" value="1"/>
</dbReference>
<keyword evidence="3 4" id="KW-0786">Thiamine pyrophosphate</keyword>
<comment type="caution">
    <text evidence="6">The sequence shown here is derived from an EMBL/GenBank/DDBJ whole genome shotgun (WGS) entry which is preliminary data.</text>
</comment>
<dbReference type="InterPro" id="IPR050771">
    <property type="entry name" value="Alpha-ketoacid_DH_E1_comp"/>
</dbReference>
<dbReference type="Pfam" id="PF00676">
    <property type="entry name" value="E1_dh"/>
    <property type="match status" value="1"/>
</dbReference>